<keyword evidence="4" id="KW-1185">Reference proteome</keyword>
<dbReference type="GeneID" id="94837993"/>
<feature type="compositionally biased region" description="Low complexity" evidence="1">
    <location>
        <begin position="1215"/>
        <end position="1225"/>
    </location>
</feature>
<dbReference type="InterPro" id="IPR000198">
    <property type="entry name" value="RhoGAP_dom"/>
</dbReference>
<feature type="region of interest" description="Disordered" evidence="1">
    <location>
        <begin position="985"/>
        <end position="1069"/>
    </location>
</feature>
<feature type="region of interest" description="Disordered" evidence="1">
    <location>
        <begin position="677"/>
        <end position="792"/>
    </location>
</feature>
<feature type="compositionally biased region" description="Low complexity" evidence="1">
    <location>
        <begin position="502"/>
        <end position="515"/>
    </location>
</feature>
<feature type="region of interest" description="Disordered" evidence="1">
    <location>
        <begin position="1343"/>
        <end position="1495"/>
    </location>
</feature>
<feature type="compositionally biased region" description="Polar residues" evidence="1">
    <location>
        <begin position="1343"/>
        <end position="1354"/>
    </location>
</feature>
<feature type="region of interest" description="Disordered" evidence="1">
    <location>
        <begin position="837"/>
        <end position="898"/>
    </location>
</feature>
<feature type="compositionally biased region" description="Low complexity" evidence="1">
    <location>
        <begin position="346"/>
        <end position="374"/>
    </location>
</feature>
<feature type="compositionally biased region" description="Basic and acidic residues" evidence="1">
    <location>
        <begin position="686"/>
        <end position="699"/>
    </location>
</feature>
<dbReference type="Gene3D" id="1.10.555.10">
    <property type="entry name" value="Rho GTPase activation protein"/>
    <property type="match status" value="1"/>
</dbReference>
<feature type="compositionally biased region" description="Polar residues" evidence="1">
    <location>
        <begin position="554"/>
        <end position="565"/>
    </location>
</feature>
<feature type="region of interest" description="Disordered" evidence="1">
    <location>
        <begin position="1150"/>
        <end position="1257"/>
    </location>
</feature>
<feature type="compositionally biased region" description="Low complexity" evidence="1">
    <location>
        <begin position="767"/>
        <end position="776"/>
    </location>
</feature>
<feature type="compositionally biased region" description="Basic and acidic residues" evidence="1">
    <location>
        <begin position="1434"/>
        <end position="1489"/>
    </location>
</feature>
<dbReference type="Pfam" id="PF00620">
    <property type="entry name" value="RhoGAP"/>
    <property type="match status" value="1"/>
</dbReference>
<feature type="compositionally biased region" description="Polar residues" evidence="1">
    <location>
        <begin position="238"/>
        <end position="254"/>
    </location>
</feature>
<accession>A0A1J4K9Y0</accession>
<feature type="compositionally biased region" description="Low complexity" evidence="1">
    <location>
        <begin position="1186"/>
        <end position="1195"/>
    </location>
</feature>
<feature type="compositionally biased region" description="Low complexity" evidence="1">
    <location>
        <begin position="703"/>
        <end position="712"/>
    </location>
</feature>
<feature type="region of interest" description="Disordered" evidence="1">
    <location>
        <begin position="238"/>
        <end position="265"/>
    </location>
</feature>
<dbReference type="Proteomes" id="UP000179807">
    <property type="component" value="Unassembled WGS sequence"/>
</dbReference>
<reference evidence="3" key="1">
    <citation type="submission" date="2016-10" db="EMBL/GenBank/DDBJ databases">
        <authorList>
            <person name="Benchimol M."/>
            <person name="Almeida L.G."/>
            <person name="Vasconcelos A.T."/>
            <person name="Perreira-Neves A."/>
            <person name="Rosa I.A."/>
            <person name="Tasca T."/>
            <person name="Bogo M.R."/>
            <person name="de Souza W."/>
        </authorList>
    </citation>
    <scope>NUCLEOTIDE SEQUENCE [LARGE SCALE GENOMIC DNA]</scope>
    <source>
        <strain evidence="3">K</strain>
    </source>
</reference>
<evidence type="ECO:0000313" key="3">
    <source>
        <dbReference type="EMBL" id="OHT08035.1"/>
    </source>
</evidence>
<proteinExistence type="predicted"/>
<dbReference type="OrthoDB" id="79452at2759"/>
<dbReference type="InterPro" id="IPR008936">
    <property type="entry name" value="Rho_GTPase_activation_prot"/>
</dbReference>
<comment type="caution">
    <text evidence="3">The sequence shown here is derived from an EMBL/GenBank/DDBJ whole genome shotgun (WGS) entry which is preliminary data.</text>
</comment>
<feature type="region of interest" description="Disordered" evidence="1">
    <location>
        <begin position="474"/>
        <end position="565"/>
    </location>
</feature>
<feature type="compositionally biased region" description="Low complexity" evidence="1">
    <location>
        <begin position="1038"/>
        <end position="1047"/>
    </location>
</feature>
<feature type="compositionally biased region" description="Polar residues" evidence="1">
    <location>
        <begin position="1199"/>
        <end position="1214"/>
    </location>
</feature>
<feature type="compositionally biased region" description="Low complexity" evidence="1">
    <location>
        <begin position="991"/>
        <end position="1005"/>
    </location>
</feature>
<feature type="compositionally biased region" description="Basic and acidic residues" evidence="1">
    <location>
        <begin position="880"/>
        <end position="898"/>
    </location>
</feature>
<feature type="compositionally biased region" description="Pro residues" evidence="1">
    <location>
        <begin position="1386"/>
        <end position="1404"/>
    </location>
</feature>
<dbReference type="SUPFAM" id="SSF48350">
    <property type="entry name" value="GTPase activation domain, GAP"/>
    <property type="match status" value="1"/>
</dbReference>
<feature type="compositionally biased region" description="Polar residues" evidence="1">
    <location>
        <begin position="1412"/>
        <end position="1433"/>
    </location>
</feature>
<feature type="compositionally biased region" description="Low complexity" evidence="1">
    <location>
        <begin position="436"/>
        <end position="449"/>
    </location>
</feature>
<dbReference type="SMART" id="SM00324">
    <property type="entry name" value="RhoGAP"/>
    <property type="match status" value="1"/>
</dbReference>
<feature type="compositionally biased region" description="Low complexity" evidence="1">
    <location>
        <begin position="544"/>
        <end position="553"/>
    </location>
</feature>
<protein>
    <recommendedName>
        <fullName evidence="2">Rho-GAP domain-containing protein</fullName>
    </recommendedName>
</protein>
<feature type="region of interest" description="Disordered" evidence="1">
    <location>
        <begin position="418"/>
        <end position="449"/>
    </location>
</feature>
<feature type="region of interest" description="Disordered" evidence="1">
    <location>
        <begin position="910"/>
        <end position="944"/>
    </location>
</feature>
<dbReference type="PANTHER" id="PTHR48125">
    <property type="entry name" value="LP07818P1"/>
    <property type="match status" value="1"/>
</dbReference>
<feature type="compositionally biased region" description="Basic residues" evidence="1">
    <location>
        <begin position="718"/>
        <end position="732"/>
    </location>
</feature>
<feature type="region of interest" description="Disordered" evidence="1">
    <location>
        <begin position="344"/>
        <end position="374"/>
    </location>
</feature>
<evidence type="ECO:0000256" key="1">
    <source>
        <dbReference type="SAM" id="MobiDB-lite"/>
    </source>
</evidence>
<feature type="compositionally biased region" description="Pro residues" evidence="1">
    <location>
        <begin position="1156"/>
        <end position="1172"/>
    </location>
</feature>
<sequence length="1495" mass="168022">MEIGGLFDLPIEFYHGRIPFIITDLIDQIEKINAKNSDQLFNPKNVDSNLEIFVSILKTKRVKKWRDFSYPSILSISLVLFINSLTKETPLITEDVQHSLFEIEILNNSYSTLQHIRKTFVKLYPGRYRTLLYLTRFLKDIKIIDEDRLFKIFSKPFFGKIIDDLFNNKNPSNLYSNQNLNLNFSETDKNKMKLNFLNTFKVIILNHDTIFAGAVLGDAAFLSDKQISSLIHKFNRGANLNQKRSKSPQNSNSPKTPPKNANANINQNLNAINNGIGSVLKTVPVNKYPNKNQENSPSLKNYSPTASIREVPVETNVILESNQPKPKFNAIYFSSCEDCGSFIQQKSSSSNSPSSRANSPKNNSFSPKNSLNSNSQKSLIESFFEEEIKNPKKKIITISPTNDTVVIINPVLTEAQNQNDTKSSNVKEFEVEYPQSSSSYSDNENSNRNQFSNILNEKSQHSSFLYRARINSNSPNRFEIDSPSNPSTSPDRKSSPRGLNDSNGSNFSSLFTSSSPNKRKITPIESSESSDENNFQHKLNVPQSSSSSSSSSSENNTKYLPKISQVSNNLKNKNDYETSKNIKNQILNISPPNLPPSPKMNSSTFSISTQPTLCVNLNSKIPQKSPTKKLVIDNKSKVITDRPETNLNTQIKSKYNLKIDEKSLVVATTPSKQISKISNDDFSINDNKKQTDKKTKQHDILNSPSSSSSSHSATPLPKNHHQKHQKQSKQLKQKIQSQKSIVVDQQNKNINDKNVFPMISLQNTDNSSSSSSLKSWNSDREPGNNGTFSSDIDQSYITHQTVSSSLHSNLRMNSIPDISDNDYLNNLEYLIPQNGDINENQIHNKNTNNNYNKKTKCRPPVLTSSDSIDEALSSSRKYSIKPEDSYQDDKNEKNQNKDKVLSIKNFISSSSESDNFTSLTKPQKKAIKNGSQYTSTSSTSEYDNEIQYQTLRRSDIDLYLNQHPNSKASRTEKFKLDVFFNPQLNNQQSVNKETNNINSDTNNNKESNKEHIKSDIKNKSKENPITQQKSSENKKKLSSNLKNINRNNSEEDYYEDEESSSTSSTTSFNYNSAYSTAQTYSKTSMNLNNKLFEYSTSDDSNGNNKNLTNDINDVNRSSFIEGKRSLTNEARDRLPPAPFLAGLTRGSWTVQHNEQLPPPPPLSEHLPPPPPLSNDFPLTTFDNDNRLNMPNNNNDLSHLYSSKDSPLHQSVKNRSSILSSQSGKSIANENLPPAPPQPIALTKKPSNEQLPPAPPQPLVLPNTTHDEKTNFNNLYGNSFGNNFRNGVGNTYSPGFNNNQFGNFENYGQAFNRFEGKIPTPLPPGVPPNSGLPPPPPMIDSSMNNLSGINNNTLGSKGKLNNEEESFVSGPFSVNQSPVALPVLHGAPPPPTPLQPTEPSPPPQQIPSSPIIANSTESVDSVSGKSSDQNQISTSDKKESSKERKKREKLERKEKERREKEEKKLRKEQKRLEKGLRKKEEKKEEKGEKKKEKKKK</sequence>
<feature type="compositionally biased region" description="Acidic residues" evidence="1">
    <location>
        <begin position="1050"/>
        <end position="1059"/>
    </location>
</feature>
<dbReference type="VEuPathDB" id="TrichDB:TRFO_23669"/>
<feature type="domain" description="Rho-GAP" evidence="2">
    <location>
        <begin position="16"/>
        <end position="208"/>
    </location>
</feature>
<feature type="compositionally biased region" description="Basic and acidic residues" evidence="1">
    <location>
        <begin position="1006"/>
        <end position="1022"/>
    </location>
</feature>
<feature type="compositionally biased region" description="Low complexity" evidence="1">
    <location>
        <begin position="910"/>
        <end position="920"/>
    </location>
</feature>
<dbReference type="GO" id="GO:0007165">
    <property type="term" value="P:signal transduction"/>
    <property type="evidence" value="ECO:0007669"/>
    <property type="project" value="InterPro"/>
</dbReference>
<feature type="compositionally biased region" description="Low complexity" evidence="1">
    <location>
        <begin position="1060"/>
        <end position="1069"/>
    </location>
</feature>
<evidence type="ECO:0000313" key="4">
    <source>
        <dbReference type="Proteomes" id="UP000179807"/>
    </source>
</evidence>
<feature type="compositionally biased region" description="Polar residues" evidence="1">
    <location>
        <begin position="474"/>
        <end position="489"/>
    </location>
</feature>
<evidence type="ECO:0000259" key="2">
    <source>
        <dbReference type="SMART" id="SM00324"/>
    </source>
</evidence>
<feature type="compositionally biased region" description="Polar residues" evidence="1">
    <location>
        <begin position="524"/>
        <end position="543"/>
    </location>
</feature>
<name>A0A1J4K9Y0_9EUKA</name>
<gene>
    <name evidence="3" type="ORF">TRFO_23669</name>
</gene>
<feature type="compositionally biased region" description="Low complexity" evidence="1">
    <location>
        <begin position="864"/>
        <end position="875"/>
    </location>
</feature>
<dbReference type="RefSeq" id="XP_068361171.1">
    <property type="nucleotide sequence ID" value="XM_068503289.1"/>
</dbReference>
<organism evidence="3 4">
    <name type="scientific">Tritrichomonas foetus</name>
    <dbReference type="NCBI Taxonomy" id="1144522"/>
    <lineage>
        <taxon>Eukaryota</taxon>
        <taxon>Metamonada</taxon>
        <taxon>Parabasalia</taxon>
        <taxon>Tritrichomonadida</taxon>
        <taxon>Tritrichomonadidae</taxon>
        <taxon>Tritrichomonas</taxon>
    </lineage>
</organism>
<dbReference type="EMBL" id="MLAK01000680">
    <property type="protein sequence ID" value="OHT08035.1"/>
    <property type="molecule type" value="Genomic_DNA"/>
</dbReference>